<evidence type="ECO:0000313" key="4">
    <source>
        <dbReference type="EMBL" id="NKZ08315.1"/>
    </source>
</evidence>
<dbReference type="PROSITE" id="PS50075">
    <property type="entry name" value="CARRIER"/>
    <property type="match status" value="1"/>
</dbReference>
<reference evidence="4 5" key="1">
    <citation type="submission" date="2020-04" db="EMBL/GenBank/DDBJ databases">
        <title>MicrobeNet Type strains.</title>
        <authorList>
            <person name="Nicholson A.C."/>
        </authorList>
    </citation>
    <scope>NUCLEOTIDE SEQUENCE [LARGE SCALE GENOMIC DNA]</scope>
    <source>
        <strain evidence="4 5">ATCC BAA-277</strain>
    </source>
</reference>
<dbReference type="InterPro" id="IPR006162">
    <property type="entry name" value="Ppantetheine_attach_site"/>
</dbReference>
<organism evidence="4 5">
    <name type="scientific">Actinomadura latina</name>
    <dbReference type="NCBI Taxonomy" id="163603"/>
    <lineage>
        <taxon>Bacteria</taxon>
        <taxon>Bacillati</taxon>
        <taxon>Actinomycetota</taxon>
        <taxon>Actinomycetes</taxon>
        <taxon>Streptosporangiales</taxon>
        <taxon>Thermomonosporaceae</taxon>
        <taxon>Actinomadura</taxon>
    </lineage>
</organism>
<evidence type="ECO:0000256" key="2">
    <source>
        <dbReference type="ARBA" id="ARBA00022553"/>
    </source>
</evidence>
<name>A0A846ZCS3_9ACTN</name>
<dbReference type="RefSeq" id="WP_067639805.1">
    <property type="nucleotide sequence ID" value="NZ_JAAXPI010000078.1"/>
</dbReference>
<dbReference type="InterPro" id="IPR009081">
    <property type="entry name" value="PP-bd_ACP"/>
</dbReference>
<dbReference type="Gene3D" id="1.10.1200.10">
    <property type="entry name" value="ACP-like"/>
    <property type="match status" value="1"/>
</dbReference>
<protein>
    <submittedName>
        <fullName evidence="4">Acyl carrier protein</fullName>
    </submittedName>
</protein>
<comment type="caution">
    <text evidence="4">The sequence shown here is derived from an EMBL/GenBank/DDBJ whole genome shotgun (WGS) entry which is preliminary data.</text>
</comment>
<feature type="domain" description="Carrier" evidence="3">
    <location>
        <begin position="1"/>
        <end position="77"/>
    </location>
</feature>
<evidence type="ECO:0000256" key="1">
    <source>
        <dbReference type="ARBA" id="ARBA00022450"/>
    </source>
</evidence>
<gene>
    <name evidence="4" type="ORF">HGB48_31955</name>
</gene>
<keyword evidence="5" id="KW-1185">Reference proteome</keyword>
<proteinExistence type="predicted"/>
<sequence>MWDEFEKTIRPYLPYLPGDEPLPPDAELRDYGLDSLATVELLGALESRFETRFPEEALSMETFRTPSVLWSALSASLGPAAG</sequence>
<keyword evidence="2" id="KW-0597">Phosphoprotein</keyword>
<dbReference type="PROSITE" id="PS00012">
    <property type="entry name" value="PHOSPHOPANTETHEINE"/>
    <property type="match status" value="1"/>
</dbReference>
<dbReference type="Pfam" id="PF00550">
    <property type="entry name" value="PP-binding"/>
    <property type="match status" value="1"/>
</dbReference>
<keyword evidence="1" id="KW-0596">Phosphopantetheine</keyword>
<dbReference type="AlphaFoldDB" id="A0A846ZCS3"/>
<dbReference type="Proteomes" id="UP000579250">
    <property type="component" value="Unassembled WGS sequence"/>
</dbReference>
<evidence type="ECO:0000259" key="3">
    <source>
        <dbReference type="PROSITE" id="PS50075"/>
    </source>
</evidence>
<dbReference type="EMBL" id="JAAXPI010000078">
    <property type="protein sequence ID" value="NKZ08315.1"/>
    <property type="molecule type" value="Genomic_DNA"/>
</dbReference>
<accession>A0A846ZCS3</accession>
<dbReference type="SUPFAM" id="SSF47336">
    <property type="entry name" value="ACP-like"/>
    <property type="match status" value="1"/>
</dbReference>
<evidence type="ECO:0000313" key="5">
    <source>
        <dbReference type="Proteomes" id="UP000579250"/>
    </source>
</evidence>
<dbReference type="InterPro" id="IPR036736">
    <property type="entry name" value="ACP-like_sf"/>
</dbReference>